<evidence type="ECO:0000256" key="6">
    <source>
        <dbReference type="ARBA" id="ARBA00023295"/>
    </source>
</evidence>
<dbReference type="InterPro" id="IPR000743">
    <property type="entry name" value="Glyco_hydro_28"/>
</dbReference>
<organism evidence="12 13">
    <name type="scientific">Kingdonia uniflora</name>
    <dbReference type="NCBI Taxonomy" id="39325"/>
    <lineage>
        <taxon>Eukaryota</taxon>
        <taxon>Viridiplantae</taxon>
        <taxon>Streptophyta</taxon>
        <taxon>Embryophyta</taxon>
        <taxon>Tracheophyta</taxon>
        <taxon>Spermatophyta</taxon>
        <taxon>Magnoliopsida</taxon>
        <taxon>Ranunculales</taxon>
        <taxon>Circaeasteraceae</taxon>
        <taxon>Kingdonia</taxon>
    </lineage>
</organism>
<keyword evidence="4" id="KW-0964">Secreted</keyword>
<evidence type="ECO:0000313" key="12">
    <source>
        <dbReference type="EMBL" id="KAF6156648.1"/>
    </source>
</evidence>
<comment type="subcellular location">
    <subcellularLocation>
        <location evidence="1">Secreted</location>
        <location evidence="1">Cell wall</location>
    </subcellularLocation>
</comment>
<evidence type="ECO:0000256" key="7">
    <source>
        <dbReference type="ARBA" id="ARBA00023316"/>
    </source>
</evidence>
<feature type="signal peptide" evidence="11">
    <location>
        <begin position="1"/>
        <end position="21"/>
    </location>
</feature>
<evidence type="ECO:0000256" key="4">
    <source>
        <dbReference type="ARBA" id="ARBA00022525"/>
    </source>
</evidence>
<evidence type="ECO:0008006" key="14">
    <source>
        <dbReference type="Google" id="ProtNLM"/>
    </source>
</evidence>
<dbReference type="Gene3D" id="2.160.20.10">
    <property type="entry name" value="Single-stranded right-handed beta-helix, Pectin lyase-like"/>
    <property type="match status" value="1"/>
</dbReference>
<evidence type="ECO:0000256" key="11">
    <source>
        <dbReference type="SAM" id="SignalP"/>
    </source>
</evidence>
<keyword evidence="3" id="KW-0134">Cell wall</keyword>
<protein>
    <recommendedName>
        <fullName evidence="14">Polygalacturonase</fullName>
    </recommendedName>
</protein>
<keyword evidence="13" id="KW-1185">Reference proteome</keyword>
<evidence type="ECO:0000256" key="10">
    <source>
        <dbReference type="SAM" id="MobiDB-lite"/>
    </source>
</evidence>
<keyword evidence="7" id="KW-0961">Cell wall biogenesis/degradation</keyword>
<dbReference type="SUPFAM" id="SSF51126">
    <property type="entry name" value="Pectin lyase-like"/>
    <property type="match status" value="1"/>
</dbReference>
<proteinExistence type="inferred from homology"/>
<reference evidence="12 13" key="1">
    <citation type="journal article" date="2020" name="IScience">
        <title>Genome Sequencing of the Endangered Kingdonia uniflora (Circaeasteraceae, Ranunculales) Reveals Potential Mechanisms of Evolutionary Specialization.</title>
        <authorList>
            <person name="Sun Y."/>
            <person name="Deng T."/>
            <person name="Zhang A."/>
            <person name="Moore M.J."/>
            <person name="Landis J.B."/>
            <person name="Lin N."/>
            <person name="Zhang H."/>
            <person name="Zhang X."/>
            <person name="Huang J."/>
            <person name="Zhang X."/>
            <person name="Sun H."/>
            <person name="Wang H."/>
        </authorList>
    </citation>
    <scope>NUCLEOTIDE SEQUENCE [LARGE SCALE GENOMIC DNA]</scope>
    <source>
        <strain evidence="12">TB1705</strain>
        <tissue evidence="12">Leaf</tissue>
    </source>
</reference>
<name>A0A7J7MPK8_9MAGN</name>
<dbReference type="InterPro" id="IPR006626">
    <property type="entry name" value="PbH1"/>
</dbReference>
<dbReference type="AlphaFoldDB" id="A0A7J7MPK8"/>
<evidence type="ECO:0000256" key="8">
    <source>
        <dbReference type="PROSITE-ProRule" id="PRU10052"/>
    </source>
</evidence>
<dbReference type="PANTHER" id="PTHR31375">
    <property type="match status" value="1"/>
</dbReference>
<dbReference type="InterPro" id="IPR011050">
    <property type="entry name" value="Pectin_lyase_fold/virulence"/>
</dbReference>
<sequence length="445" mass="48484">MGTCCTVLILVLAVLNTVVLSTSSDTIDVSVFDYGATGNGYTDDSQAFLRTWNFACSLDLASSVNVIIPSGYTFLVNPITFQGPCRPSNIGFQVFGTIKSPETIDTWYGIDATQWLAFQSVKGLAVNGNGTIKGQGWNWWASSCRTNHKKGCTTKQPTAIKFYSCEDSTLSNLHFINSANFHILVYDCNSFHVNNVDINSPETSPNTDGIHIQASKHIVVNNTNMKCGDDCVSIGDRTSDIKISNINCGPGHGISIGSLGKGGSSVQVEDIHVKNVTFYKSTNGVRIKTWQGGSGYARRIIFEQLSFTSVRNPIIIDQNYFSQGKTSPKGVQISEVTYSNAVGTSSTKMAIQLNCSESVACTEILFDSIQLTSDPSVSALRHHRRHRRHRHHQPPAPPQTEPQPSPQPEPQPPPVFMSQLTSSCTNAYGTTNGVIQPDVPCLHRE</sequence>
<dbReference type="Pfam" id="PF00295">
    <property type="entry name" value="Glyco_hydro_28"/>
    <property type="match status" value="1"/>
</dbReference>
<comment type="caution">
    <text evidence="12">The sequence shown here is derived from an EMBL/GenBank/DDBJ whole genome shotgun (WGS) entry which is preliminary data.</text>
</comment>
<keyword evidence="11" id="KW-0732">Signal</keyword>
<accession>A0A7J7MPK8</accession>
<dbReference type="GO" id="GO:0005975">
    <property type="term" value="P:carbohydrate metabolic process"/>
    <property type="evidence" value="ECO:0007669"/>
    <property type="project" value="InterPro"/>
</dbReference>
<feature type="compositionally biased region" description="Pro residues" evidence="10">
    <location>
        <begin position="394"/>
        <end position="415"/>
    </location>
</feature>
<feature type="region of interest" description="Disordered" evidence="10">
    <location>
        <begin position="377"/>
        <end position="420"/>
    </location>
</feature>
<dbReference type="Proteomes" id="UP000541444">
    <property type="component" value="Unassembled WGS sequence"/>
</dbReference>
<dbReference type="EMBL" id="JACGCM010001311">
    <property type="protein sequence ID" value="KAF6156648.1"/>
    <property type="molecule type" value="Genomic_DNA"/>
</dbReference>
<feature type="active site" evidence="8">
    <location>
        <position position="252"/>
    </location>
</feature>
<keyword evidence="5 9" id="KW-0378">Hydrolase</keyword>
<dbReference type="InterPro" id="IPR012334">
    <property type="entry name" value="Pectin_lyas_fold"/>
</dbReference>
<dbReference type="GO" id="GO:0004650">
    <property type="term" value="F:polygalacturonase activity"/>
    <property type="evidence" value="ECO:0007669"/>
    <property type="project" value="InterPro"/>
</dbReference>
<feature type="chain" id="PRO_5029791200" description="Polygalacturonase" evidence="11">
    <location>
        <begin position="22"/>
        <end position="445"/>
    </location>
</feature>
<evidence type="ECO:0000256" key="1">
    <source>
        <dbReference type="ARBA" id="ARBA00004191"/>
    </source>
</evidence>
<keyword evidence="6 9" id="KW-0326">Glycosidase</keyword>
<evidence type="ECO:0000256" key="3">
    <source>
        <dbReference type="ARBA" id="ARBA00022512"/>
    </source>
</evidence>
<dbReference type="OrthoDB" id="187139at2759"/>
<feature type="compositionally biased region" description="Basic residues" evidence="10">
    <location>
        <begin position="380"/>
        <end position="393"/>
    </location>
</feature>
<dbReference type="SMART" id="SM00710">
    <property type="entry name" value="PbH1"/>
    <property type="match status" value="4"/>
</dbReference>
<dbReference type="PROSITE" id="PS00502">
    <property type="entry name" value="POLYGALACTURONASE"/>
    <property type="match status" value="1"/>
</dbReference>
<gene>
    <name evidence="12" type="ORF">GIB67_017784</name>
</gene>
<evidence type="ECO:0000313" key="13">
    <source>
        <dbReference type="Proteomes" id="UP000541444"/>
    </source>
</evidence>
<comment type="similarity">
    <text evidence="2 9">Belongs to the glycosyl hydrolase 28 family.</text>
</comment>
<evidence type="ECO:0000256" key="5">
    <source>
        <dbReference type="ARBA" id="ARBA00022801"/>
    </source>
</evidence>
<evidence type="ECO:0000256" key="9">
    <source>
        <dbReference type="RuleBase" id="RU361169"/>
    </source>
</evidence>
<evidence type="ECO:0000256" key="2">
    <source>
        <dbReference type="ARBA" id="ARBA00008834"/>
    </source>
</evidence>
<dbReference type="GO" id="GO:0071555">
    <property type="term" value="P:cell wall organization"/>
    <property type="evidence" value="ECO:0007669"/>
    <property type="project" value="UniProtKB-KW"/>
</dbReference>